<name>A0AA88T2F9_CHASR</name>
<accession>A0AA88T2F9</accession>
<protein>
    <submittedName>
        <fullName evidence="2">Uncharacterized protein</fullName>
    </submittedName>
</protein>
<dbReference type="AlphaFoldDB" id="A0AA88T2F9"/>
<gene>
    <name evidence="2" type="ORF">Q5P01_001029</name>
</gene>
<organism evidence="2 3">
    <name type="scientific">Channa striata</name>
    <name type="common">Snakehead murrel</name>
    <name type="synonym">Ophicephalus striatus</name>
    <dbReference type="NCBI Taxonomy" id="64152"/>
    <lineage>
        <taxon>Eukaryota</taxon>
        <taxon>Metazoa</taxon>
        <taxon>Chordata</taxon>
        <taxon>Craniata</taxon>
        <taxon>Vertebrata</taxon>
        <taxon>Euteleostomi</taxon>
        <taxon>Actinopterygii</taxon>
        <taxon>Neopterygii</taxon>
        <taxon>Teleostei</taxon>
        <taxon>Neoteleostei</taxon>
        <taxon>Acanthomorphata</taxon>
        <taxon>Anabantaria</taxon>
        <taxon>Anabantiformes</taxon>
        <taxon>Channoidei</taxon>
        <taxon>Channidae</taxon>
        <taxon>Channa</taxon>
    </lineage>
</organism>
<feature type="region of interest" description="Disordered" evidence="1">
    <location>
        <begin position="145"/>
        <end position="206"/>
    </location>
</feature>
<feature type="region of interest" description="Disordered" evidence="1">
    <location>
        <begin position="231"/>
        <end position="266"/>
    </location>
</feature>
<evidence type="ECO:0000256" key="1">
    <source>
        <dbReference type="SAM" id="MobiDB-lite"/>
    </source>
</evidence>
<dbReference type="Gene3D" id="3.40.50.1110">
    <property type="entry name" value="SGNH hydrolase"/>
    <property type="match status" value="1"/>
</dbReference>
<dbReference type="InterPro" id="IPR036514">
    <property type="entry name" value="SGNH_hydro_sf"/>
</dbReference>
<sequence>MIARMVDILSSMIKPAVPNINTIDMIVGNAKNWGYTTLIILQNHYKDGLDTLLTDLPKQITPNWREAFVVATRWARRSLARVTQDVLDHAEALIMSCVEAGDTGDANRGDLDAVQGEPAGRQVRGRGAVLPESQARFLEEIVPYSSETGSTSGRLEAPARRETGATSVTAGKGQRPVADLGTAAAEGGGLLDSHGGPPPTRATSSVATMTDQRTESPNEWSVAAALDRESQLPGQCSPQVQRIHRRSPRPAVRTAEGTAHQSGGGGGWETHLLEGDELVDLDLTPTLTPEVQSHAPIVHAAQVHREGRLLSDELFEDLDGPFSHDPVGDHTSTPRLSMYKPFRHMNTDHKLLDWTLNVTRKWLIIGDSNVARLPMHSFPDLQIDGYPGANFRHAEAILAKLARNEMVEKVVLAFGLNSRAQKAKETAVKQMQAAVRVAKSTFPFAEIWVPLVNFSSSLPPEEIDTLQKLNAHVARNMPFIELLPDADFQTERDNIHWTQTTARAMFDHWSSFLNFNAPEAC</sequence>
<proteinExistence type="predicted"/>
<evidence type="ECO:0000313" key="3">
    <source>
        <dbReference type="Proteomes" id="UP001187415"/>
    </source>
</evidence>
<reference evidence="2" key="1">
    <citation type="submission" date="2023-07" db="EMBL/GenBank/DDBJ databases">
        <title>Chromosome-level Genome Assembly of Striped Snakehead (Channa striata).</title>
        <authorList>
            <person name="Liu H."/>
        </authorList>
    </citation>
    <scope>NUCLEOTIDE SEQUENCE</scope>
    <source>
        <strain evidence="2">Gz</strain>
        <tissue evidence="2">Muscle</tissue>
    </source>
</reference>
<dbReference type="SUPFAM" id="SSF52266">
    <property type="entry name" value="SGNH hydrolase"/>
    <property type="match status" value="1"/>
</dbReference>
<dbReference type="EMBL" id="JAUPFM010000001">
    <property type="protein sequence ID" value="KAK2861496.1"/>
    <property type="molecule type" value="Genomic_DNA"/>
</dbReference>
<comment type="caution">
    <text evidence="2">The sequence shown here is derived from an EMBL/GenBank/DDBJ whole genome shotgun (WGS) entry which is preliminary data.</text>
</comment>
<evidence type="ECO:0000313" key="2">
    <source>
        <dbReference type="EMBL" id="KAK2861496.1"/>
    </source>
</evidence>
<keyword evidence="3" id="KW-1185">Reference proteome</keyword>
<dbReference type="Proteomes" id="UP001187415">
    <property type="component" value="Unassembled WGS sequence"/>
</dbReference>